<feature type="domain" description="HTH tetR-type" evidence="5">
    <location>
        <begin position="6"/>
        <end position="66"/>
    </location>
</feature>
<dbReference type="OrthoDB" id="9805134at2"/>
<evidence type="ECO:0000313" key="7">
    <source>
        <dbReference type="Proteomes" id="UP000229498"/>
    </source>
</evidence>
<dbReference type="PROSITE" id="PS50977">
    <property type="entry name" value="HTH_TETR_2"/>
    <property type="match status" value="1"/>
</dbReference>
<dbReference type="Gene3D" id="1.10.357.10">
    <property type="entry name" value="Tetracycline Repressor, domain 2"/>
    <property type="match status" value="1"/>
</dbReference>
<keyword evidence="1" id="KW-0805">Transcription regulation</keyword>
<evidence type="ECO:0000256" key="4">
    <source>
        <dbReference type="PROSITE-ProRule" id="PRU00335"/>
    </source>
</evidence>
<dbReference type="AlphaFoldDB" id="A0A2M9FVX3"/>
<evidence type="ECO:0000256" key="2">
    <source>
        <dbReference type="ARBA" id="ARBA00023125"/>
    </source>
</evidence>
<keyword evidence="2 4" id="KW-0238">DNA-binding</keyword>
<dbReference type="SUPFAM" id="SSF48498">
    <property type="entry name" value="Tetracyclin repressor-like, C-terminal domain"/>
    <property type="match status" value="1"/>
</dbReference>
<dbReference type="InterPro" id="IPR036271">
    <property type="entry name" value="Tet_transcr_reg_TetR-rel_C_sf"/>
</dbReference>
<accession>A0A2M9FVX3</accession>
<organism evidence="6 7">
    <name type="scientific">Minwuia thermotolerans</name>
    <dbReference type="NCBI Taxonomy" id="2056226"/>
    <lineage>
        <taxon>Bacteria</taxon>
        <taxon>Pseudomonadati</taxon>
        <taxon>Pseudomonadota</taxon>
        <taxon>Alphaproteobacteria</taxon>
        <taxon>Minwuiales</taxon>
        <taxon>Minwuiaceae</taxon>
        <taxon>Minwuia</taxon>
    </lineage>
</organism>
<reference evidence="6 7" key="1">
    <citation type="submission" date="2017-11" db="EMBL/GenBank/DDBJ databases">
        <title>Draft genome sequence of Rhizobiales bacterium SY3-13.</title>
        <authorList>
            <person name="Sun C."/>
        </authorList>
    </citation>
    <scope>NUCLEOTIDE SEQUENCE [LARGE SCALE GENOMIC DNA]</scope>
    <source>
        <strain evidence="6 7">SY3-13</strain>
    </source>
</reference>
<dbReference type="GO" id="GO:0000976">
    <property type="term" value="F:transcription cis-regulatory region binding"/>
    <property type="evidence" value="ECO:0007669"/>
    <property type="project" value="TreeGrafter"/>
</dbReference>
<comment type="caution">
    <text evidence="6">The sequence shown here is derived from an EMBL/GenBank/DDBJ whole genome shotgun (WGS) entry which is preliminary data.</text>
</comment>
<evidence type="ECO:0000259" key="5">
    <source>
        <dbReference type="PROSITE" id="PS50977"/>
    </source>
</evidence>
<feature type="DNA-binding region" description="H-T-H motif" evidence="4">
    <location>
        <begin position="29"/>
        <end position="48"/>
    </location>
</feature>
<evidence type="ECO:0000256" key="3">
    <source>
        <dbReference type="ARBA" id="ARBA00023163"/>
    </source>
</evidence>
<evidence type="ECO:0000256" key="1">
    <source>
        <dbReference type="ARBA" id="ARBA00023015"/>
    </source>
</evidence>
<keyword evidence="3" id="KW-0804">Transcription</keyword>
<dbReference type="PANTHER" id="PTHR30055:SF234">
    <property type="entry name" value="HTH-TYPE TRANSCRIPTIONAL REGULATOR BETI"/>
    <property type="match status" value="1"/>
</dbReference>
<dbReference type="RefSeq" id="WP_109795338.1">
    <property type="nucleotide sequence ID" value="NZ_PHIG01000063.1"/>
</dbReference>
<gene>
    <name evidence="6" type="ORF">CVT23_22210</name>
</gene>
<dbReference type="GO" id="GO:0003700">
    <property type="term" value="F:DNA-binding transcription factor activity"/>
    <property type="evidence" value="ECO:0007669"/>
    <property type="project" value="TreeGrafter"/>
</dbReference>
<dbReference type="InterPro" id="IPR009057">
    <property type="entry name" value="Homeodomain-like_sf"/>
</dbReference>
<name>A0A2M9FVX3_9PROT</name>
<protein>
    <submittedName>
        <fullName evidence="6">TetR/AcrR family transcriptional regulator</fullName>
    </submittedName>
</protein>
<proteinExistence type="predicted"/>
<dbReference type="EMBL" id="PHIG01000063">
    <property type="protein sequence ID" value="PJK27625.1"/>
    <property type="molecule type" value="Genomic_DNA"/>
</dbReference>
<dbReference type="InterPro" id="IPR050109">
    <property type="entry name" value="HTH-type_TetR-like_transc_reg"/>
</dbReference>
<dbReference type="PANTHER" id="PTHR30055">
    <property type="entry name" value="HTH-TYPE TRANSCRIPTIONAL REGULATOR RUTR"/>
    <property type="match status" value="1"/>
</dbReference>
<dbReference type="InterPro" id="IPR001647">
    <property type="entry name" value="HTH_TetR"/>
</dbReference>
<keyword evidence="7" id="KW-1185">Reference proteome</keyword>
<evidence type="ECO:0000313" key="6">
    <source>
        <dbReference type="EMBL" id="PJK27625.1"/>
    </source>
</evidence>
<dbReference type="Proteomes" id="UP000229498">
    <property type="component" value="Unassembled WGS sequence"/>
</dbReference>
<dbReference type="SUPFAM" id="SSF46689">
    <property type="entry name" value="Homeodomain-like"/>
    <property type="match status" value="1"/>
</dbReference>
<dbReference type="Pfam" id="PF00440">
    <property type="entry name" value="TetR_N"/>
    <property type="match status" value="1"/>
</dbReference>
<sequence>MSSPDTDTKTRIFRATIELLESGETARLRMADIARKAGVSRQALYLHFDSRADLLVAATRFQDEEKGTARRLAPSRTAQTGAERLDAFVAAWTAYIPEVYPAARALLAIYESDPEAAAAWDQRMADMKEGCAAAIGALARDGMLSPGFTADAATDMLWTLLSVRNWELLVLRSGWSQPTYEATLLASARKLFVAGPE</sequence>